<keyword evidence="1" id="KW-0812">Transmembrane</keyword>
<dbReference type="RefSeq" id="WP_146838532.1">
    <property type="nucleotide sequence ID" value="NZ_BJVQ01000037.1"/>
</dbReference>
<name>A0A511FDV3_9CELL</name>
<proteinExistence type="predicted"/>
<sequence>MIEPLVSGAVPILIALAGLLVRRYSPSKPAGHRELLDQTPPGRGHEALALQLQIDALEAVRDAQPTARRMRRASRILQITAMINLVVIGAVLVYLLLTGETQAEAPDGARMIMGVSMGTYLAVFALFGFEVRAARKDHDYTKVLAWIVVLRRKLGEAPEAVPQPSARHRWWWRR</sequence>
<dbReference type="EMBL" id="BJVQ01000037">
    <property type="protein sequence ID" value="GEL47439.1"/>
    <property type="molecule type" value="Genomic_DNA"/>
</dbReference>
<comment type="caution">
    <text evidence="2">The sequence shown here is derived from an EMBL/GenBank/DDBJ whole genome shotgun (WGS) entry which is preliminary data.</text>
</comment>
<dbReference type="Proteomes" id="UP000564629">
    <property type="component" value="Unassembled WGS sequence"/>
</dbReference>
<feature type="transmembrane region" description="Helical" evidence="1">
    <location>
        <begin position="6"/>
        <end position="24"/>
    </location>
</feature>
<evidence type="ECO:0000313" key="2">
    <source>
        <dbReference type="EMBL" id="GEL47439.1"/>
    </source>
</evidence>
<dbReference type="EMBL" id="JACHDN010000001">
    <property type="protein sequence ID" value="MBB5472522.1"/>
    <property type="molecule type" value="Genomic_DNA"/>
</dbReference>
<evidence type="ECO:0000313" key="3">
    <source>
        <dbReference type="EMBL" id="MBB5472522.1"/>
    </source>
</evidence>
<reference evidence="3 5" key="2">
    <citation type="submission" date="2020-08" db="EMBL/GenBank/DDBJ databases">
        <title>Sequencing the genomes of 1000 actinobacteria strains.</title>
        <authorList>
            <person name="Klenk H.-P."/>
        </authorList>
    </citation>
    <scope>NUCLEOTIDE SEQUENCE [LARGE SCALE GENOMIC DNA]</scope>
    <source>
        <strain evidence="3 5">DSM 9581</strain>
    </source>
</reference>
<dbReference type="AlphaFoldDB" id="A0A511FDV3"/>
<evidence type="ECO:0000256" key="1">
    <source>
        <dbReference type="SAM" id="Phobius"/>
    </source>
</evidence>
<reference evidence="2 4" key="1">
    <citation type="submission" date="2019-07" db="EMBL/GenBank/DDBJ databases">
        <title>Whole genome shotgun sequence of Cellulomonas hominis NBRC 16055.</title>
        <authorList>
            <person name="Hosoyama A."/>
            <person name="Uohara A."/>
            <person name="Ohji S."/>
            <person name="Ichikawa N."/>
        </authorList>
    </citation>
    <scope>NUCLEOTIDE SEQUENCE [LARGE SCALE GENOMIC DNA]</scope>
    <source>
        <strain evidence="2 4">NBRC 16055</strain>
    </source>
</reference>
<keyword evidence="1" id="KW-1133">Transmembrane helix</keyword>
<feature type="transmembrane region" description="Helical" evidence="1">
    <location>
        <begin position="109"/>
        <end position="129"/>
    </location>
</feature>
<protein>
    <submittedName>
        <fullName evidence="2">Uncharacterized protein</fullName>
    </submittedName>
</protein>
<accession>A0A511FDV3</accession>
<dbReference type="Proteomes" id="UP000321723">
    <property type="component" value="Unassembled WGS sequence"/>
</dbReference>
<evidence type="ECO:0000313" key="5">
    <source>
        <dbReference type="Proteomes" id="UP000564629"/>
    </source>
</evidence>
<keyword evidence="1" id="KW-0472">Membrane</keyword>
<keyword evidence="4" id="KW-1185">Reference proteome</keyword>
<organism evidence="2 4">
    <name type="scientific">Cellulomonas hominis</name>
    <dbReference type="NCBI Taxonomy" id="156981"/>
    <lineage>
        <taxon>Bacteria</taxon>
        <taxon>Bacillati</taxon>
        <taxon>Actinomycetota</taxon>
        <taxon>Actinomycetes</taxon>
        <taxon>Micrococcales</taxon>
        <taxon>Cellulomonadaceae</taxon>
        <taxon>Cellulomonas</taxon>
    </lineage>
</organism>
<gene>
    <name evidence="2" type="ORF">CHO01_25550</name>
    <name evidence="3" type="ORF">HNR08_001258</name>
</gene>
<feature type="transmembrane region" description="Helical" evidence="1">
    <location>
        <begin position="76"/>
        <end position="97"/>
    </location>
</feature>
<evidence type="ECO:0000313" key="4">
    <source>
        <dbReference type="Proteomes" id="UP000321723"/>
    </source>
</evidence>